<dbReference type="InterPro" id="IPR041633">
    <property type="entry name" value="Polbeta"/>
</dbReference>
<organism evidence="2 3">
    <name type="scientific">Cohnella fermenti</name>
    <dbReference type="NCBI Taxonomy" id="2565925"/>
    <lineage>
        <taxon>Bacteria</taxon>
        <taxon>Bacillati</taxon>
        <taxon>Bacillota</taxon>
        <taxon>Bacilli</taxon>
        <taxon>Bacillales</taxon>
        <taxon>Paenibacillaceae</taxon>
        <taxon>Cohnella</taxon>
    </lineage>
</organism>
<dbReference type="OrthoDB" id="1682923at2"/>
<keyword evidence="3" id="KW-1185">Reference proteome</keyword>
<dbReference type="PANTHER" id="PTHR33933">
    <property type="entry name" value="NUCLEOTIDYLTRANSFERASE"/>
    <property type="match status" value="1"/>
</dbReference>
<protein>
    <submittedName>
        <fullName evidence="2">Nucleotidyltransferase domain-containing protein</fullName>
    </submittedName>
</protein>
<dbReference type="Gene3D" id="3.30.460.10">
    <property type="entry name" value="Beta Polymerase, domain 2"/>
    <property type="match status" value="1"/>
</dbReference>
<evidence type="ECO:0000313" key="2">
    <source>
        <dbReference type="EMBL" id="THF84688.1"/>
    </source>
</evidence>
<gene>
    <name evidence="2" type="ORF">E6C55_01585</name>
</gene>
<evidence type="ECO:0000259" key="1">
    <source>
        <dbReference type="Pfam" id="PF18765"/>
    </source>
</evidence>
<dbReference type="AlphaFoldDB" id="A0A4S4CB34"/>
<dbReference type="Pfam" id="PF18765">
    <property type="entry name" value="Polbeta"/>
    <property type="match status" value="1"/>
</dbReference>
<dbReference type="EMBL" id="SSOB01000001">
    <property type="protein sequence ID" value="THF84688.1"/>
    <property type="molecule type" value="Genomic_DNA"/>
</dbReference>
<accession>A0A4S4CB34</accession>
<dbReference type="Proteomes" id="UP000310636">
    <property type="component" value="Unassembled WGS sequence"/>
</dbReference>
<dbReference type="RefSeq" id="WP_136368002.1">
    <property type="nucleotide sequence ID" value="NZ_SSOB01000001.1"/>
</dbReference>
<dbReference type="GO" id="GO:0016740">
    <property type="term" value="F:transferase activity"/>
    <property type="evidence" value="ECO:0007669"/>
    <property type="project" value="UniProtKB-KW"/>
</dbReference>
<comment type="caution">
    <text evidence="2">The sequence shown here is derived from an EMBL/GenBank/DDBJ whole genome shotgun (WGS) entry which is preliminary data.</text>
</comment>
<reference evidence="2 3" key="1">
    <citation type="submission" date="2019-04" db="EMBL/GenBank/DDBJ databases">
        <title>Cohnella sp. nov. isolated from preserved vegetables.</title>
        <authorList>
            <person name="Lin S.-Y."/>
            <person name="Hung M.-H."/>
            <person name="Young C.-C."/>
        </authorList>
    </citation>
    <scope>NUCLEOTIDE SEQUENCE [LARGE SCALE GENOMIC DNA]</scope>
    <source>
        <strain evidence="2 3">CC-MHH1044</strain>
    </source>
</reference>
<dbReference type="PANTHER" id="PTHR33933:SF1">
    <property type="entry name" value="PROTEIN ADENYLYLTRANSFERASE MNTA-RELATED"/>
    <property type="match status" value="1"/>
</dbReference>
<keyword evidence="2" id="KW-0808">Transferase</keyword>
<dbReference type="InterPro" id="IPR043519">
    <property type="entry name" value="NT_sf"/>
</dbReference>
<evidence type="ECO:0000313" key="3">
    <source>
        <dbReference type="Proteomes" id="UP000310636"/>
    </source>
</evidence>
<feature type="domain" description="Polymerase beta nucleotidyltransferase" evidence="1">
    <location>
        <begin position="15"/>
        <end position="100"/>
    </location>
</feature>
<proteinExistence type="predicted"/>
<dbReference type="InterPro" id="IPR052548">
    <property type="entry name" value="Type_VII_TA_antitoxin"/>
</dbReference>
<dbReference type="CDD" id="cd05403">
    <property type="entry name" value="NT_KNTase_like"/>
    <property type="match status" value="1"/>
</dbReference>
<name>A0A4S4CB34_9BACL</name>
<dbReference type="SUPFAM" id="SSF81301">
    <property type="entry name" value="Nucleotidyltransferase"/>
    <property type="match status" value="1"/>
</dbReference>
<sequence length="101" mass="11450">MDSNSVIEIAKNYAELVANELPVTKVILYGSQVKGNQNNDSDIDIAVIVDRIDEDFLDTEAKLFRLRRNLDLRIEPILLEEQKDKSGFINQIINDGYVLIG</sequence>